<name>A0A4Y2Q7S3_ARAVE</name>
<sequence length="107" mass="12064">VSNQHQNPYVDEISEDGYTLKIINATKSSIVGHFDSMHAALNHLHKKGLRVPIPVRNIDGNTWKLENIPVFNKAQIETTSNAESNGELRVKVNQVHKTHFPESRPQS</sequence>
<dbReference type="EMBL" id="BGPR01137542">
    <property type="protein sequence ID" value="GBN60218.1"/>
    <property type="molecule type" value="Genomic_DNA"/>
</dbReference>
<reference evidence="2 3" key="1">
    <citation type="journal article" date="2019" name="Sci. Rep.">
        <title>Orb-weaving spider Araneus ventricosus genome elucidates the spidroin gene catalogue.</title>
        <authorList>
            <person name="Kono N."/>
            <person name="Nakamura H."/>
            <person name="Ohtoshi R."/>
            <person name="Moran D.A.P."/>
            <person name="Shinohara A."/>
            <person name="Yoshida Y."/>
            <person name="Fujiwara M."/>
            <person name="Mori M."/>
            <person name="Tomita M."/>
            <person name="Arakawa K."/>
        </authorList>
    </citation>
    <scope>NUCLEOTIDE SEQUENCE [LARGE SCALE GENOMIC DNA]</scope>
</reference>
<dbReference type="AlphaFoldDB" id="A0A4Y2Q7S3"/>
<feature type="non-terminal residue" evidence="2">
    <location>
        <position position="1"/>
    </location>
</feature>
<protein>
    <submittedName>
        <fullName evidence="2">Uncharacterized protein</fullName>
    </submittedName>
</protein>
<evidence type="ECO:0000313" key="2">
    <source>
        <dbReference type="EMBL" id="GBN60218.1"/>
    </source>
</evidence>
<proteinExistence type="predicted"/>
<feature type="region of interest" description="Disordered" evidence="1">
    <location>
        <begin position="81"/>
        <end position="107"/>
    </location>
</feature>
<evidence type="ECO:0000256" key="1">
    <source>
        <dbReference type="SAM" id="MobiDB-lite"/>
    </source>
</evidence>
<evidence type="ECO:0000313" key="3">
    <source>
        <dbReference type="Proteomes" id="UP000499080"/>
    </source>
</evidence>
<dbReference type="OrthoDB" id="6415818at2759"/>
<gene>
    <name evidence="2" type="ORF">AVEN_112715_1</name>
</gene>
<dbReference type="InterPro" id="IPR011009">
    <property type="entry name" value="Kinase-like_dom_sf"/>
</dbReference>
<keyword evidence="3" id="KW-1185">Reference proteome</keyword>
<comment type="caution">
    <text evidence="2">The sequence shown here is derived from an EMBL/GenBank/DDBJ whole genome shotgun (WGS) entry which is preliminary data.</text>
</comment>
<dbReference type="Gene3D" id="3.30.200.20">
    <property type="entry name" value="Phosphorylase Kinase, domain 1"/>
    <property type="match status" value="1"/>
</dbReference>
<accession>A0A4Y2Q7S3</accession>
<organism evidence="2 3">
    <name type="scientific">Araneus ventricosus</name>
    <name type="common">Orbweaver spider</name>
    <name type="synonym">Epeira ventricosa</name>
    <dbReference type="NCBI Taxonomy" id="182803"/>
    <lineage>
        <taxon>Eukaryota</taxon>
        <taxon>Metazoa</taxon>
        <taxon>Ecdysozoa</taxon>
        <taxon>Arthropoda</taxon>
        <taxon>Chelicerata</taxon>
        <taxon>Arachnida</taxon>
        <taxon>Araneae</taxon>
        <taxon>Araneomorphae</taxon>
        <taxon>Entelegynae</taxon>
        <taxon>Araneoidea</taxon>
        <taxon>Araneidae</taxon>
        <taxon>Araneus</taxon>
    </lineage>
</organism>
<dbReference type="SUPFAM" id="SSF56112">
    <property type="entry name" value="Protein kinase-like (PK-like)"/>
    <property type="match status" value="1"/>
</dbReference>
<dbReference type="Proteomes" id="UP000499080">
    <property type="component" value="Unassembled WGS sequence"/>
</dbReference>